<name>A0A090BVZ1_9GAMM</name>
<gene>
    <name evidence="1" type="ORF">THII_3399</name>
</gene>
<evidence type="ECO:0000313" key="2">
    <source>
        <dbReference type="Proteomes" id="UP000031623"/>
    </source>
</evidence>
<dbReference type="EMBL" id="AP014633">
    <property type="protein sequence ID" value="BAP57696.1"/>
    <property type="molecule type" value="Genomic_DNA"/>
</dbReference>
<evidence type="ECO:0000313" key="1">
    <source>
        <dbReference type="EMBL" id="BAP57696.1"/>
    </source>
</evidence>
<keyword evidence="2" id="KW-1185">Reference proteome</keyword>
<sequence length="67" mass="7439">MKMLQINIPDELMNRLEKLAIEQGGSNYVSVNTNEIKGKDALFTDLLILGLDELEAGEASFPDDEDI</sequence>
<dbReference type="KEGG" id="tig:THII_3399"/>
<reference evidence="1 2" key="1">
    <citation type="journal article" date="2014" name="ISME J.">
        <title>Ecophysiology of Thioploca ingrica as revealed by the complete genome sequence supplemented with proteomic evidence.</title>
        <authorList>
            <person name="Kojima H."/>
            <person name="Ogura Y."/>
            <person name="Yamamoto N."/>
            <person name="Togashi T."/>
            <person name="Mori H."/>
            <person name="Watanabe T."/>
            <person name="Nemoto F."/>
            <person name="Kurokawa K."/>
            <person name="Hayashi T."/>
            <person name="Fukui M."/>
        </authorList>
    </citation>
    <scope>NUCLEOTIDE SEQUENCE [LARGE SCALE GENOMIC DNA]</scope>
</reference>
<organism evidence="1 2">
    <name type="scientific">Thioploca ingrica</name>
    <dbReference type="NCBI Taxonomy" id="40754"/>
    <lineage>
        <taxon>Bacteria</taxon>
        <taxon>Pseudomonadati</taxon>
        <taxon>Pseudomonadota</taxon>
        <taxon>Gammaproteobacteria</taxon>
        <taxon>Thiotrichales</taxon>
        <taxon>Thiotrichaceae</taxon>
        <taxon>Thioploca</taxon>
    </lineage>
</organism>
<accession>A0A090BVZ1</accession>
<dbReference type="Proteomes" id="UP000031623">
    <property type="component" value="Chromosome"/>
</dbReference>
<proteinExistence type="predicted"/>
<dbReference type="HOGENOM" id="CLU_2803795_0_0_6"/>
<dbReference type="AlphaFoldDB" id="A0A090BVZ1"/>
<protein>
    <submittedName>
        <fullName evidence="1">Uncharacterized protein</fullName>
    </submittedName>
</protein>